<organism evidence="2 3">
    <name type="scientific">Tessaracoccus palaemonis</name>
    <dbReference type="NCBI Taxonomy" id="2829499"/>
    <lineage>
        <taxon>Bacteria</taxon>
        <taxon>Bacillati</taxon>
        <taxon>Actinomycetota</taxon>
        <taxon>Actinomycetes</taxon>
        <taxon>Propionibacteriales</taxon>
        <taxon>Propionibacteriaceae</taxon>
        <taxon>Tessaracoccus</taxon>
    </lineage>
</organism>
<sequence>MEASADDRPQLRVISTPWGAVVEDAAGFEPTRAYWARRPVVAQLCAKRLAPLAVGALSAPTLSVVAAAFVAGIVAQSLWVAVIAGGSAALIRLFLRHWIAAQTIVRPIRPGGPIRATLDADKEVTALVYPSVMRMESCPHGLSVVIRDLDKAWNAAADADAQVSAPILASLRDLAQDLPTTDAEVAQVHGALDKLNVTLEAHRQARAALQEATQVPDAMQPAPSRHRSVDSLAALAQTVEEDAAALRELADDERWR</sequence>
<keyword evidence="1" id="KW-1133">Transmembrane helix</keyword>
<keyword evidence="1" id="KW-0472">Membrane</keyword>
<evidence type="ECO:0000313" key="2">
    <source>
        <dbReference type="EMBL" id="QXT63367.1"/>
    </source>
</evidence>
<accession>A0ABX8SJ06</accession>
<dbReference type="EMBL" id="CP079216">
    <property type="protein sequence ID" value="QXT63367.1"/>
    <property type="molecule type" value="Genomic_DNA"/>
</dbReference>
<evidence type="ECO:0000313" key="3">
    <source>
        <dbReference type="Proteomes" id="UP000824504"/>
    </source>
</evidence>
<protein>
    <submittedName>
        <fullName evidence="2">Uncharacterized protein</fullName>
    </submittedName>
</protein>
<name>A0ABX8SJ06_9ACTN</name>
<reference evidence="2 3" key="1">
    <citation type="submission" date="2021-07" db="EMBL/GenBank/DDBJ databases">
        <title>complete genome sequencing of Tessaracoccus sp.J1M15.</title>
        <authorList>
            <person name="Bae J.-W."/>
            <person name="Kim D.-y."/>
        </authorList>
    </citation>
    <scope>NUCLEOTIDE SEQUENCE [LARGE SCALE GENOMIC DNA]</scope>
    <source>
        <strain evidence="2 3">J1M15</strain>
    </source>
</reference>
<evidence type="ECO:0000256" key="1">
    <source>
        <dbReference type="SAM" id="Phobius"/>
    </source>
</evidence>
<gene>
    <name evidence="2" type="ORF">KDB89_02460</name>
</gene>
<dbReference type="Proteomes" id="UP000824504">
    <property type="component" value="Chromosome"/>
</dbReference>
<feature type="transmembrane region" description="Helical" evidence="1">
    <location>
        <begin position="77"/>
        <end position="95"/>
    </location>
</feature>
<feature type="transmembrane region" description="Helical" evidence="1">
    <location>
        <begin position="49"/>
        <end position="71"/>
    </location>
</feature>
<keyword evidence="1" id="KW-0812">Transmembrane</keyword>
<keyword evidence="3" id="KW-1185">Reference proteome</keyword>
<proteinExistence type="predicted"/>
<dbReference type="RefSeq" id="WP_219083208.1">
    <property type="nucleotide sequence ID" value="NZ_CP079216.1"/>
</dbReference>